<dbReference type="HOGENOM" id="CLU_1896769_0_0_1"/>
<dbReference type="EMBL" id="AWSO01002287">
    <property type="protein sequence ID" value="ESK81720.1"/>
    <property type="molecule type" value="Genomic_DNA"/>
</dbReference>
<keyword evidence="3" id="KW-1185">Reference proteome</keyword>
<feature type="domain" description="DUF6534" evidence="1">
    <location>
        <begin position="8"/>
        <end position="57"/>
    </location>
</feature>
<sequence length="134" mass="14886">MLSVHFPVTVQTSLVTVVWAMADLMAYLLDPTGTHLIFNCVLPKLYTNSLLSSLNSRGGWRFNDSESTSVKHSQTDIGLRRLGVHSENVVNLSSSRPEVFIHVESRETVDHSAKRDQSIFADENKSGWQDGVAV</sequence>
<proteinExistence type="predicted"/>
<protein>
    <recommendedName>
        <fullName evidence="1">DUF6534 domain-containing protein</fullName>
    </recommendedName>
</protein>
<reference evidence="2 3" key="1">
    <citation type="journal article" date="2014" name="BMC Genomics">
        <title>Genome and secretome analysis of the hemibiotrophic fungal pathogen, Moniliophthora roreri, which causes frosty pod rot disease of cacao: mechanisms of the biotrophic and necrotrophic phases.</title>
        <authorList>
            <person name="Meinhardt L.W."/>
            <person name="Costa G.G.L."/>
            <person name="Thomazella D.P.T."/>
            <person name="Teixeira P.J.P.L."/>
            <person name="Carazzolle M.F."/>
            <person name="Schuster S.C."/>
            <person name="Carlson J.E."/>
            <person name="Guiltinan M.J."/>
            <person name="Mieczkowski P."/>
            <person name="Farmer A."/>
            <person name="Ramaraj T."/>
            <person name="Crozier J."/>
            <person name="Davis R.E."/>
            <person name="Shao J."/>
            <person name="Melnick R.L."/>
            <person name="Pereira G.A.G."/>
            <person name="Bailey B.A."/>
        </authorList>
    </citation>
    <scope>NUCLEOTIDE SEQUENCE [LARGE SCALE GENOMIC DNA]</scope>
    <source>
        <strain evidence="2 3">MCA 2997</strain>
    </source>
</reference>
<evidence type="ECO:0000259" key="1">
    <source>
        <dbReference type="Pfam" id="PF20152"/>
    </source>
</evidence>
<gene>
    <name evidence="2" type="ORF">Moror_11573</name>
</gene>
<accession>V2WNF0</accession>
<dbReference type="Proteomes" id="UP000017559">
    <property type="component" value="Unassembled WGS sequence"/>
</dbReference>
<dbReference type="AlphaFoldDB" id="V2WNF0"/>
<comment type="caution">
    <text evidence="2">The sequence shown here is derived from an EMBL/GenBank/DDBJ whole genome shotgun (WGS) entry which is preliminary data.</text>
</comment>
<dbReference type="Pfam" id="PF20152">
    <property type="entry name" value="DUF6534"/>
    <property type="match status" value="1"/>
</dbReference>
<evidence type="ECO:0000313" key="3">
    <source>
        <dbReference type="Proteomes" id="UP000017559"/>
    </source>
</evidence>
<evidence type="ECO:0000313" key="2">
    <source>
        <dbReference type="EMBL" id="ESK81720.1"/>
    </source>
</evidence>
<dbReference type="InterPro" id="IPR045339">
    <property type="entry name" value="DUF6534"/>
</dbReference>
<dbReference type="OrthoDB" id="3183258at2759"/>
<dbReference type="KEGG" id="mrr:Moror_11573"/>
<name>V2WNF0_MONRO</name>
<organism evidence="2 3">
    <name type="scientific">Moniliophthora roreri (strain MCA 2997)</name>
    <name type="common">Cocoa frosty pod rot fungus</name>
    <name type="synonym">Crinipellis roreri</name>
    <dbReference type="NCBI Taxonomy" id="1381753"/>
    <lineage>
        <taxon>Eukaryota</taxon>
        <taxon>Fungi</taxon>
        <taxon>Dikarya</taxon>
        <taxon>Basidiomycota</taxon>
        <taxon>Agaricomycotina</taxon>
        <taxon>Agaricomycetes</taxon>
        <taxon>Agaricomycetidae</taxon>
        <taxon>Agaricales</taxon>
        <taxon>Marasmiineae</taxon>
        <taxon>Marasmiaceae</taxon>
        <taxon>Moniliophthora</taxon>
    </lineage>
</organism>